<evidence type="ECO:0000256" key="1">
    <source>
        <dbReference type="SAM" id="MobiDB-lite"/>
    </source>
</evidence>
<proteinExistence type="predicted"/>
<feature type="region of interest" description="Disordered" evidence="1">
    <location>
        <begin position="516"/>
        <end position="545"/>
    </location>
</feature>
<organism evidence="2 3">
    <name type="scientific">Oidiodendron maius (strain Zn)</name>
    <dbReference type="NCBI Taxonomy" id="913774"/>
    <lineage>
        <taxon>Eukaryota</taxon>
        <taxon>Fungi</taxon>
        <taxon>Dikarya</taxon>
        <taxon>Ascomycota</taxon>
        <taxon>Pezizomycotina</taxon>
        <taxon>Leotiomycetes</taxon>
        <taxon>Leotiomycetes incertae sedis</taxon>
        <taxon>Myxotrichaceae</taxon>
        <taxon>Oidiodendron</taxon>
    </lineage>
</organism>
<dbReference type="InParanoid" id="A0A0C3CEP1"/>
<reference evidence="2 3" key="1">
    <citation type="submission" date="2014-04" db="EMBL/GenBank/DDBJ databases">
        <authorList>
            <consortium name="DOE Joint Genome Institute"/>
            <person name="Kuo A."/>
            <person name="Martino E."/>
            <person name="Perotto S."/>
            <person name="Kohler A."/>
            <person name="Nagy L.G."/>
            <person name="Floudas D."/>
            <person name="Copeland A."/>
            <person name="Barry K.W."/>
            <person name="Cichocki N."/>
            <person name="Veneault-Fourrey C."/>
            <person name="LaButti K."/>
            <person name="Lindquist E.A."/>
            <person name="Lipzen A."/>
            <person name="Lundell T."/>
            <person name="Morin E."/>
            <person name="Murat C."/>
            <person name="Sun H."/>
            <person name="Tunlid A."/>
            <person name="Henrissat B."/>
            <person name="Grigoriev I.V."/>
            <person name="Hibbett D.S."/>
            <person name="Martin F."/>
            <person name="Nordberg H.P."/>
            <person name="Cantor M.N."/>
            <person name="Hua S.X."/>
        </authorList>
    </citation>
    <scope>NUCLEOTIDE SEQUENCE [LARGE SCALE GENOMIC DNA]</scope>
    <source>
        <strain evidence="2 3">Zn</strain>
    </source>
</reference>
<dbReference type="Proteomes" id="UP000054321">
    <property type="component" value="Unassembled WGS sequence"/>
</dbReference>
<dbReference type="AlphaFoldDB" id="A0A0C3CEP1"/>
<dbReference type="EMBL" id="KN832882">
    <property type="protein sequence ID" value="KIM97408.1"/>
    <property type="molecule type" value="Genomic_DNA"/>
</dbReference>
<sequence length="735" mass="82821">MTIFIEVCQECGHKWCRACEIYSSGKCRYFDFRKVTSRSPEIDNATSHIPVPAPLMRKTKPRSIRSSSKLVLTTKAPDTLNFTSPSQFIINREATSRHITTTEQNIISQEYNRTPPGQTIAQYMPTECVLVSRPLYLSSALSTSRSSTPESFGFYSSSASNLTKTSTPVSEASSRHFSLEAHDMQGEVGNESGSWESEEDVTDPEDNNECWVMNILDSRLLFILGYDLELAARIIPQIHAQIQFELTPGDAERTTVPTQETSETTPSSGIGGNLSSPAGGSSPNSRRRKRGRDPDESEDRQGSGRSQECRRRSDDSLWQGPRFACHFNKKDPSQYSSSRGLQYRSCAGPGFVVLRHLKDHIGRIHRDLQCERCYSCFRDHDELKIHRQAASCLRNSDDLKEGIDDGQWEKIQKLTKIKRGMSVLEKKQREFDVWFEIWDLLFHGLDRPAWPYHSVGENVNLPIIPPSQGTEAFLSTSSSLFERLYQDGIMERNPNIHRHIMEVFRSSFEIHTMISPGCSSSRSTALERDTSEQNSDEQASDSSTVVMRTDESLIEAGHFQSSDLQNRAVNEMALYLLDITPSQPQSASSHHYIPGSPDAFLDVEADPQWLEPISTPNISDQIIATTEPIGQHIESGIDPNRSLLAYNSDDRFLGYTIQDAVQDELLAFENSNFFAGEQSSDVLLQTEDFQFNDDEFNTGMSGSITNLLESEMECGDPTAGQLQIEERRKFRLTYP</sequence>
<reference evidence="3" key="2">
    <citation type="submission" date="2015-01" db="EMBL/GenBank/DDBJ databases">
        <title>Evolutionary Origins and Diversification of the Mycorrhizal Mutualists.</title>
        <authorList>
            <consortium name="DOE Joint Genome Institute"/>
            <consortium name="Mycorrhizal Genomics Consortium"/>
            <person name="Kohler A."/>
            <person name="Kuo A."/>
            <person name="Nagy L.G."/>
            <person name="Floudas D."/>
            <person name="Copeland A."/>
            <person name="Barry K.W."/>
            <person name="Cichocki N."/>
            <person name="Veneault-Fourrey C."/>
            <person name="LaButti K."/>
            <person name="Lindquist E.A."/>
            <person name="Lipzen A."/>
            <person name="Lundell T."/>
            <person name="Morin E."/>
            <person name="Murat C."/>
            <person name="Riley R."/>
            <person name="Ohm R."/>
            <person name="Sun H."/>
            <person name="Tunlid A."/>
            <person name="Henrissat B."/>
            <person name="Grigoriev I.V."/>
            <person name="Hibbett D.S."/>
            <person name="Martin F."/>
        </authorList>
    </citation>
    <scope>NUCLEOTIDE SEQUENCE [LARGE SCALE GENOMIC DNA]</scope>
    <source>
        <strain evidence="3">Zn</strain>
    </source>
</reference>
<feature type="compositionally biased region" description="Polar residues" evidence="1">
    <location>
        <begin position="273"/>
        <end position="284"/>
    </location>
</feature>
<evidence type="ECO:0008006" key="4">
    <source>
        <dbReference type="Google" id="ProtNLM"/>
    </source>
</evidence>
<dbReference type="HOGENOM" id="CLU_377260_0_0_1"/>
<evidence type="ECO:0000313" key="3">
    <source>
        <dbReference type="Proteomes" id="UP000054321"/>
    </source>
</evidence>
<dbReference type="PANTHER" id="PTHR38166">
    <property type="entry name" value="C2H2-TYPE DOMAIN-CONTAINING PROTEIN-RELATED"/>
    <property type="match status" value="1"/>
</dbReference>
<dbReference type="OrthoDB" id="3564303at2759"/>
<name>A0A0C3CEP1_OIDMZ</name>
<evidence type="ECO:0000313" key="2">
    <source>
        <dbReference type="EMBL" id="KIM97408.1"/>
    </source>
</evidence>
<protein>
    <recommendedName>
        <fullName evidence="4">C2H2-type domain-containing protein</fullName>
    </recommendedName>
</protein>
<gene>
    <name evidence="2" type="ORF">OIDMADRAFT_58027</name>
</gene>
<accession>A0A0C3CEP1</accession>
<feature type="compositionally biased region" description="Acidic residues" evidence="1">
    <location>
        <begin position="196"/>
        <end position="206"/>
    </location>
</feature>
<dbReference type="PANTHER" id="PTHR38166:SF1">
    <property type="entry name" value="C2H2-TYPE DOMAIN-CONTAINING PROTEIN"/>
    <property type="match status" value="1"/>
</dbReference>
<feature type="compositionally biased region" description="Basic and acidic residues" evidence="1">
    <location>
        <begin position="299"/>
        <end position="315"/>
    </location>
</feature>
<feature type="compositionally biased region" description="Low complexity" evidence="1">
    <location>
        <begin position="254"/>
        <end position="268"/>
    </location>
</feature>
<dbReference type="STRING" id="913774.A0A0C3CEP1"/>
<feature type="region of interest" description="Disordered" evidence="1">
    <location>
        <begin position="249"/>
        <end position="315"/>
    </location>
</feature>
<keyword evidence="3" id="KW-1185">Reference proteome</keyword>
<feature type="region of interest" description="Disordered" evidence="1">
    <location>
        <begin position="185"/>
        <end position="206"/>
    </location>
</feature>